<keyword evidence="2" id="KW-1185">Reference proteome</keyword>
<proteinExistence type="predicted"/>
<dbReference type="EMBL" id="JAEKMH010000003">
    <property type="protein sequence ID" value="MBJ3785912.1"/>
    <property type="molecule type" value="Genomic_DNA"/>
</dbReference>
<comment type="caution">
    <text evidence="1">The sequence shown here is derived from an EMBL/GenBank/DDBJ whole genome shotgun (WGS) entry which is preliminary data.</text>
</comment>
<evidence type="ECO:0000313" key="1">
    <source>
        <dbReference type="EMBL" id="MBJ3785912.1"/>
    </source>
</evidence>
<gene>
    <name evidence="1" type="ORF">JEQ47_14390</name>
</gene>
<organism evidence="1 2">
    <name type="scientific">Devosia sediminis</name>
    <dbReference type="NCBI Taxonomy" id="2798801"/>
    <lineage>
        <taxon>Bacteria</taxon>
        <taxon>Pseudomonadati</taxon>
        <taxon>Pseudomonadota</taxon>
        <taxon>Alphaproteobacteria</taxon>
        <taxon>Hyphomicrobiales</taxon>
        <taxon>Devosiaceae</taxon>
        <taxon>Devosia</taxon>
    </lineage>
</organism>
<sequence>MDFEWDEAKNEANKLKHGIGFERAIAIFDGRVRTIVDTRFDYGETRQISFGMVDVALILAVVHTDRHGRVRIISARRASAKERLFYEGPLPTRTDQ</sequence>
<protein>
    <submittedName>
        <fullName evidence="1">BrnT family toxin</fullName>
    </submittedName>
</protein>
<dbReference type="AlphaFoldDB" id="A0A934MI85"/>
<dbReference type="InterPro" id="IPR038573">
    <property type="entry name" value="BrnT_sf"/>
</dbReference>
<accession>A0A934MI85</accession>
<name>A0A934MI85_9HYPH</name>
<dbReference type="Pfam" id="PF04365">
    <property type="entry name" value="BrnT_toxin"/>
    <property type="match status" value="1"/>
</dbReference>
<dbReference type="Proteomes" id="UP000602124">
    <property type="component" value="Unassembled WGS sequence"/>
</dbReference>
<reference evidence="1" key="1">
    <citation type="submission" date="2020-12" db="EMBL/GenBank/DDBJ databases">
        <title>Devosia sp. MSA67 isolated from Mo River.</title>
        <authorList>
            <person name="Ma F."/>
            <person name="Zi Z."/>
        </authorList>
    </citation>
    <scope>NUCLEOTIDE SEQUENCE</scope>
    <source>
        <strain evidence="1">MSA67</strain>
    </source>
</reference>
<dbReference type="RefSeq" id="WP_198877130.1">
    <property type="nucleotide sequence ID" value="NZ_JAEKMH010000003.1"/>
</dbReference>
<dbReference type="Gene3D" id="3.10.450.530">
    <property type="entry name" value="Ribonuclease toxin, BrnT, of type II toxin-antitoxin system"/>
    <property type="match status" value="1"/>
</dbReference>
<dbReference type="InterPro" id="IPR007460">
    <property type="entry name" value="BrnT_toxin"/>
</dbReference>
<evidence type="ECO:0000313" key="2">
    <source>
        <dbReference type="Proteomes" id="UP000602124"/>
    </source>
</evidence>